<feature type="signal peptide" evidence="8">
    <location>
        <begin position="1"/>
        <end position="19"/>
    </location>
</feature>
<accession>A0AAV9U811</accession>
<evidence type="ECO:0000256" key="8">
    <source>
        <dbReference type="SAM" id="SignalP"/>
    </source>
</evidence>
<comment type="function">
    <text evidence="1">Catalyzes the intermembrane transfer of phosphatidylglycerol and phosphatidylinositol.</text>
</comment>
<keyword evidence="11" id="KW-1185">Reference proteome</keyword>
<dbReference type="SUPFAM" id="SSF81296">
    <property type="entry name" value="E set domains"/>
    <property type="match status" value="1"/>
</dbReference>
<dbReference type="SMART" id="SM00737">
    <property type="entry name" value="ML"/>
    <property type="match status" value="1"/>
</dbReference>
<sequence>MKLTSLLTISAAAVASVSAFAIDLNGQVPFADLGEEIPGGSHIQHCSNPRTDKVEIKRVCLEPYPPVPGGVLHFEAEGIIKERIEEGAYIRVDVIYNKYIRLIRNQKFDFCENVKKAEADVECPIEEGPLNITKDVELPKEIPPGTFIVTAYLHKKDDSLITCLHTVVSFKR</sequence>
<dbReference type="EMBL" id="JAVHNQ010000010">
    <property type="protein sequence ID" value="KAK6337730.1"/>
    <property type="molecule type" value="Genomic_DNA"/>
</dbReference>
<organism evidence="10 11">
    <name type="scientific">Orbilia brochopaga</name>
    <dbReference type="NCBI Taxonomy" id="3140254"/>
    <lineage>
        <taxon>Eukaryota</taxon>
        <taxon>Fungi</taxon>
        <taxon>Dikarya</taxon>
        <taxon>Ascomycota</taxon>
        <taxon>Pezizomycotina</taxon>
        <taxon>Orbiliomycetes</taxon>
        <taxon>Orbiliales</taxon>
        <taxon>Orbiliaceae</taxon>
        <taxon>Orbilia</taxon>
    </lineage>
</organism>
<dbReference type="Gene3D" id="2.70.220.10">
    <property type="entry name" value="Ganglioside GM2 activator"/>
    <property type="match status" value="1"/>
</dbReference>
<evidence type="ECO:0000256" key="7">
    <source>
        <dbReference type="ARBA" id="ARBA00023055"/>
    </source>
</evidence>
<evidence type="ECO:0000256" key="1">
    <source>
        <dbReference type="ARBA" id="ARBA00002053"/>
    </source>
</evidence>
<dbReference type="InterPro" id="IPR036846">
    <property type="entry name" value="GM2-AP_sf"/>
</dbReference>
<dbReference type="InterPro" id="IPR014756">
    <property type="entry name" value="Ig_E-set"/>
</dbReference>
<evidence type="ECO:0000256" key="2">
    <source>
        <dbReference type="ARBA" id="ARBA00006370"/>
    </source>
</evidence>
<keyword evidence="6 8" id="KW-0732">Signal</keyword>
<comment type="similarity">
    <text evidence="2">Belongs to the NPC2 family.</text>
</comment>
<dbReference type="AlphaFoldDB" id="A0AAV9U811"/>
<dbReference type="PANTHER" id="PTHR11306">
    <property type="entry name" value="NIEMANN PICK TYPE C2 PROTEIN NPC2-RELATED"/>
    <property type="match status" value="1"/>
</dbReference>
<evidence type="ECO:0000256" key="5">
    <source>
        <dbReference type="ARBA" id="ARBA00022448"/>
    </source>
</evidence>
<evidence type="ECO:0000256" key="6">
    <source>
        <dbReference type="ARBA" id="ARBA00022729"/>
    </source>
</evidence>
<evidence type="ECO:0000313" key="11">
    <source>
        <dbReference type="Proteomes" id="UP001375240"/>
    </source>
</evidence>
<evidence type="ECO:0000313" key="10">
    <source>
        <dbReference type="EMBL" id="KAK6337730.1"/>
    </source>
</evidence>
<feature type="domain" description="MD-2-related lipid-recognition" evidence="9">
    <location>
        <begin position="43"/>
        <end position="168"/>
    </location>
</feature>
<gene>
    <name evidence="10" type="primary">NPC2</name>
    <name evidence="10" type="ORF">TWF696_001210</name>
</gene>
<dbReference type="InterPro" id="IPR003172">
    <property type="entry name" value="ML_dom"/>
</dbReference>
<name>A0AAV9U811_9PEZI</name>
<comment type="subunit">
    <text evidence="3">Monomer.</text>
</comment>
<evidence type="ECO:0000256" key="4">
    <source>
        <dbReference type="ARBA" id="ARBA00016056"/>
    </source>
</evidence>
<evidence type="ECO:0000259" key="9">
    <source>
        <dbReference type="SMART" id="SM00737"/>
    </source>
</evidence>
<keyword evidence="5" id="KW-0813">Transport</keyword>
<dbReference type="PANTHER" id="PTHR11306:SF0">
    <property type="entry name" value="PHOSPHATIDYLGLYCEROL_PHOSPHATIDYLINOSITOL TRANSFER PROTEIN"/>
    <property type="match status" value="1"/>
</dbReference>
<comment type="caution">
    <text evidence="10">The sequence shown here is derived from an EMBL/GenBank/DDBJ whole genome shotgun (WGS) entry which is preliminary data.</text>
</comment>
<dbReference type="CDD" id="cd00917">
    <property type="entry name" value="PG-PI_TP"/>
    <property type="match status" value="1"/>
</dbReference>
<feature type="chain" id="PRO_5043631375" description="Phosphatidylglycerol/phosphatidylinositol transfer protein" evidence="8">
    <location>
        <begin position="20"/>
        <end position="172"/>
    </location>
</feature>
<reference evidence="10 11" key="1">
    <citation type="submission" date="2019-10" db="EMBL/GenBank/DDBJ databases">
        <authorList>
            <person name="Palmer J.M."/>
        </authorList>
    </citation>
    <scope>NUCLEOTIDE SEQUENCE [LARGE SCALE GENOMIC DNA]</scope>
    <source>
        <strain evidence="10 11">TWF696</strain>
    </source>
</reference>
<keyword evidence="7" id="KW-0445">Lipid transport</keyword>
<dbReference type="GO" id="GO:0032366">
    <property type="term" value="P:intracellular sterol transport"/>
    <property type="evidence" value="ECO:0007669"/>
    <property type="project" value="InterPro"/>
</dbReference>
<protein>
    <recommendedName>
        <fullName evidence="4">Phosphatidylglycerol/phosphatidylinositol transfer protein</fullName>
    </recommendedName>
</protein>
<dbReference type="Proteomes" id="UP001375240">
    <property type="component" value="Unassembled WGS sequence"/>
</dbReference>
<evidence type="ECO:0000256" key="3">
    <source>
        <dbReference type="ARBA" id="ARBA00011245"/>
    </source>
</evidence>
<dbReference type="InterPro" id="IPR039670">
    <property type="entry name" value="NPC2-like"/>
</dbReference>
<proteinExistence type="inferred from homology"/>
<dbReference type="InterPro" id="IPR033917">
    <property type="entry name" value="ML_PG-PI_TP"/>
</dbReference>
<dbReference type="Pfam" id="PF02221">
    <property type="entry name" value="E1_DerP2_DerF2"/>
    <property type="match status" value="1"/>
</dbReference>
<dbReference type="GO" id="GO:0032934">
    <property type="term" value="F:sterol binding"/>
    <property type="evidence" value="ECO:0007669"/>
    <property type="project" value="InterPro"/>
</dbReference>